<feature type="domain" description="DDH" evidence="6">
    <location>
        <begin position="82"/>
        <end position="226"/>
    </location>
</feature>
<evidence type="ECO:0000256" key="3">
    <source>
        <dbReference type="ARBA" id="ARBA00022722"/>
    </source>
</evidence>
<sequence length="789" mass="88775">MLKPTTRWHVKTVDEQQAIQLAESLNVSPFIGKLLLGRGIAETAQAETFINKDEQAFYDPFLMDGMKEAVDRIHKAINDHESILVFGDYDADGVSSTSLLVRALRELGADASFYVPNRFTEGYGPNIPALEKAKEQGIGLVITVDTGIAAVEAARRAKELELDYIVTDHHEPPPELPEAYCIINPKKPGCPYPFKSLAGAGVAYKLAHALTGEQPSDLLALAAIGTISDLVPLVDENRLIASKGLDIINQGSFIGIEALLSVSSIERPVDSEHIGFGIGPRLNAAGRMDHAGPAVDLMLTNDPASANQLALDLDNLNQERKSVVDQMTRQALKQAEKQYDKGQKFFVIAGENWHEGVIGIVASRVVEKFYRPTIVFSINPETGLAKGSARSIEGFDIFQALSGSRDILPHFGGHPMAAGMTVASENLYLLSSRLNKYSDVMLTEDILTPLTTVDCECNVQDITIDVIQELNILAPFGVENPKPKFAIKNAHISGLRKIGKNQNHLKLAFTDNESSLDGIGFYLGDKYDQMTPDVQVSAVGQLSVNEWNGFRKPQMLVEDIKVDEWQLFDLRNEQKIQERLTKIPKEKRLMIAFHKQTIEQLELNQLEDEIYSFDDIDSEALKREYLVLLDLPNDRQQLKSLLQKRDFPERIYVIFHHTEEHFFSEFPARDHFKWLYAFILKQGSLNFSKMASSIARYKGWQKETVYFMAKVFFDLGFVKIDNGVMTVNPAPEKKPLTESRIYQQRREQMELEDIFCYSSYQSLKDWFNQRRLERSSIEEAASSELQGLY</sequence>
<keyword evidence="3" id="KW-0540">Nuclease</keyword>
<dbReference type="InterPro" id="IPR003156">
    <property type="entry name" value="DHHA1_dom"/>
</dbReference>
<dbReference type="SUPFAM" id="SSF64182">
    <property type="entry name" value="DHH phosphoesterases"/>
    <property type="match status" value="1"/>
</dbReference>
<dbReference type="InterPro" id="IPR041122">
    <property type="entry name" value="RecJ_OB"/>
</dbReference>
<keyword evidence="4" id="KW-0378">Hydrolase</keyword>
<keyword evidence="5 10" id="KW-0269">Exonuclease</keyword>
<evidence type="ECO:0000259" key="6">
    <source>
        <dbReference type="Pfam" id="PF01368"/>
    </source>
</evidence>
<gene>
    <name evidence="10" type="primary">recJ</name>
    <name evidence="10" type="ORF">ACFQRG_09610</name>
</gene>
<dbReference type="PANTHER" id="PTHR30255">
    <property type="entry name" value="SINGLE-STRANDED-DNA-SPECIFIC EXONUCLEASE RECJ"/>
    <property type="match status" value="1"/>
</dbReference>
<feature type="domain" description="RecJ OB" evidence="9">
    <location>
        <begin position="453"/>
        <end position="559"/>
    </location>
</feature>
<evidence type="ECO:0000313" key="10">
    <source>
        <dbReference type="EMBL" id="MFC7393220.1"/>
    </source>
</evidence>
<dbReference type="Pfam" id="PF02272">
    <property type="entry name" value="DHHA1"/>
    <property type="match status" value="1"/>
</dbReference>
<dbReference type="Gene3D" id="3.90.1640.30">
    <property type="match status" value="1"/>
</dbReference>
<proteinExistence type="inferred from homology"/>
<dbReference type="InterPro" id="IPR018779">
    <property type="entry name" value="RecJ_C"/>
</dbReference>
<dbReference type="NCBIfam" id="TIGR00644">
    <property type="entry name" value="recJ"/>
    <property type="match status" value="1"/>
</dbReference>
<dbReference type="Proteomes" id="UP001596505">
    <property type="component" value="Unassembled WGS sequence"/>
</dbReference>
<evidence type="ECO:0000259" key="7">
    <source>
        <dbReference type="Pfam" id="PF02272"/>
    </source>
</evidence>
<feature type="domain" description="DHHA1" evidence="7">
    <location>
        <begin position="343"/>
        <end position="436"/>
    </location>
</feature>
<comment type="caution">
    <text evidence="10">The sequence shown here is derived from an EMBL/GenBank/DDBJ whole genome shotgun (WGS) entry which is preliminary data.</text>
</comment>
<evidence type="ECO:0000256" key="5">
    <source>
        <dbReference type="ARBA" id="ARBA00022839"/>
    </source>
</evidence>
<accession>A0ABW2PX16</accession>
<evidence type="ECO:0000313" key="11">
    <source>
        <dbReference type="Proteomes" id="UP001596505"/>
    </source>
</evidence>
<evidence type="ECO:0000256" key="4">
    <source>
        <dbReference type="ARBA" id="ARBA00022801"/>
    </source>
</evidence>
<dbReference type="Pfam" id="PF17768">
    <property type="entry name" value="RecJ_OB"/>
    <property type="match status" value="1"/>
</dbReference>
<evidence type="ECO:0000259" key="8">
    <source>
        <dbReference type="Pfam" id="PF10141"/>
    </source>
</evidence>
<name>A0ABW2PX16_9BACL</name>
<evidence type="ECO:0000256" key="2">
    <source>
        <dbReference type="ARBA" id="ARBA00019841"/>
    </source>
</evidence>
<dbReference type="InterPro" id="IPR001667">
    <property type="entry name" value="DDH_dom"/>
</dbReference>
<dbReference type="InterPro" id="IPR038763">
    <property type="entry name" value="DHH_sf"/>
</dbReference>
<dbReference type="PANTHER" id="PTHR30255:SF2">
    <property type="entry name" value="SINGLE-STRANDED-DNA-SPECIFIC EXONUCLEASE RECJ"/>
    <property type="match status" value="1"/>
</dbReference>
<dbReference type="RefSeq" id="WP_380965683.1">
    <property type="nucleotide sequence ID" value="NZ_JBHTCO010000011.1"/>
</dbReference>
<protein>
    <recommendedName>
        <fullName evidence="2">Single-stranded-DNA-specific exonuclease RecJ</fullName>
    </recommendedName>
</protein>
<feature type="domain" description="Single-stranded-DNA-specific exonuclease RecJ C-terminal" evidence="8">
    <location>
        <begin position="566"/>
        <end position="767"/>
    </location>
</feature>
<dbReference type="InterPro" id="IPR051673">
    <property type="entry name" value="SSDNA_exonuclease_RecJ"/>
</dbReference>
<evidence type="ECO:0000256" key="1">
    <source>
        <dbReference type="ARBA" id="ARBA00005915"/>
    </source>
</evidence>
<dbReference type="Gene3D" id="3.10.310.30">
    <property type="match status" value="1"/>
</dbReference>
<comment type="similarity">
    <text evidence="1">Belongs to the RecJ family.</text>
</comment>
<dbReference type="Pfam" id="PF01368">
    <property type="entry name" value="DHH"/>
    <property type="match status" value="1"/>
</dbReference>
<organism evidence="10 11">
    <name type="scientific">Scopulibacillus cellulosilyticus</name>
    <dbReference type="NCBI Taxonomy" id="2665665"/>
    <lineage>
        <taxon>Bacteria</taxon>
        <taxon>Bacillati</taxon>
        <taxon>Bacillota</taxon>
        <taxon>Bacilli</taxon>
        <taxon>Bacillales</taxon>
        <taxon>Sporolactobacillaceae</taxon>
        <taxon>Scopulibacillus</taxon>
    </lineage>
</organism>
<evidence type="ECO:0000259" key="9">
    <source>
        <dbReference type="Pfam" id="PF17768"/>
    </source>
</evidence>
<keyword evidence="11" id="KW-1185">Reference proteome</keyword>
<dbReference type="EMBL" id="JBHTCO010000011">
    <property type="protein sequence ID" value="MFC7393220.1"/>
    <property type="molecule type" value="Genomic_DNA"/>
</dbReference>
<dbReference type="GO" id="GO:0004527">
    <property type="term" value="F:exonuclease activity"/>
    <property type="evidence" value="ECO:0007669"/>
    <property type="project" value="UniProtKB-KW"/>
</dbReference>
<reference evidence="11" key="1">
    <citation type="journal article" date="2019" name="Int. J. Syst. Evol. Microbiol.">
        <title>The Global Catalogue of Microorganisms (GCM) 10K type strain sequencing project: providing services to taxonomists for standard genome sequencing and annotation.</title>
        <authorList>
            <consortium name="The Broad Institute Genomics Platform"/>
            <consortium name="The Broad Institute Genome Sequencing Center for Infectious Disease"/>
            <person name="Wu L."/>
            <person name="Ma J."/>
        </authorList>
    </citation>
    <scope>NUCLEOTIDE SEQUENCE [LARGE SCALE GENOMIC DNA]</scope>
    <source>
        <strain evidence="11">CGMCC 1.16305</strain>
    </source>
</reference>
<dbReference type="InterPro" id="IPR004610">
    <property type="entry name" value="RecJ"/>
</dbReference>
<dbReference type="Pfam" id="PF10141">
    <property type="entry name" value="ssDNA-exonuc_C"/>
    <property type="match status" value="1"/>
</dbReference>